<evidence type="ECO:0000256" key="1">
    <source>
        <dbReference type="ARBA" id="ARBA00004613"/>
    </source>
</evidence>
<dbReference type="SUPFAM" id="SSF55797">
    <property type="entry name" value="PR-1-like"/>
    <property type="match status" value="1"/>
</dbReference>
<name>A0A6P4J9Z6_DROKI</name>
<dbReference type="GO" id="GO:0005576">
    <property type="term" value="C:extracellular region"/>
    <property type="evidence" value="ECO:0007669"/>
    <property type="project" value="UniProtKB-SubCell"/>
</dbReference>
<keyword evidence="3" id="KW-0964">Secreted</keyword>
<reference evidence="8" key="1">
    <citation type="submission" date="2025-08" db="UniProtKB">
        <authorList>
            <consortium name="RefSeq"/>
        </authorList>
    </citation>
    <scope>IDENTIFICATION</scope>
    <source>
        <strain evidence="8">14028-0561.14</strain>
        <tissue evidence="8">Whole fly</tissue>
    </source>
</reference>
<dbReference type="AlphaFoldDB" id="A0A6P4J9Z6"/>
<dbReference type="CDD" id="cd05380">
    <property type="entry name" value="CAP_euk"/>
    <property type="match status" value="1"/>
</dbReference>
<proteinExistence type="inferred from homology"/>
<dbReference type="Pfam" id="PF00188">
    <property type="entry name" value="CAP"/>
    <property type="match status" value="1"/>
</dbReference>
<dbReference type="InterPro" id="IPR034763">
    <property type="entry name" value="P14a_insect"/>
</dbReference>
<dbReference type="GeneID" id="108080987"/>
<accession>A0A6P4J9Z6</accession>
<evidence type="ECO:0000256" key="4">
    <source>
        <dbReference type="ARBA" id="ARBA00022729"/>
    </source>
</evidence>
<gene>
    <name evidence="8" type="primary">LOC108080987</name>
</gene>
<dbReference type="Gene3D" id="3.40.33.10">
    <property type="entry name" value="CAP"/>
    <property type="match status" value="1"/>
</dbReference>
<dbReference type="SMART" id="SM00198">
    <property type="entry name" value="SCP"/>
    <property type="match status" value="1"/>
</dbReference>
<dbReference type="InterPro" id="IPR014044">
    <property type="entry name" value="CAP_dom"/>
</dbReference>
<comment type="similarity">
    <text evidence="2">Belongs to the CRISP family.</text>
</comment>
<evidence type="ECO:0000256" key="2">
    <source>
        <dbReference type="ARBA" id="ARBA00009923"/>
    </source>
</evidence>
<feature type="chain" id="PRO_5028081013" evidence="5">
    <location>
        <begin position="18"/>
        <end position="266"/>
    </location>
</feature>
<dbReference type="PIRSF" id="PIRSF038921">
    <property type="entry name" value="P14a"/>
    <property type="match status" value="1"/>
</dbReference>
<sequence length="266" mass="30739">MRPTIIFLACLVGQLLALDRSLDRRYCTSTICGSSNTACMNNGTLIYCTLKGPRLLDMTRFIVPLSNMFNSLRNDVAGGKYRSLPQAARMAKISWSNELAWFAHLDVVLCRKTTHLCHTSPYFYYIGVLTEEVFKSFDEDPESDFNIMSQVVRYWTNGIHHIERKHLLHLPDRFETEAQFRAALLLNERNTHFGCAVIYFKNNEHFIFTCAFATANIVGRPVYKWGLKPGNKCHKRDRKFKNLCASGEKYSNHRRQDSAEVMDEDF</sequence>
<comment type="subcellular location">
    <subcellularLocation>
        <location evidence="1">Secreted</location>
    </subcellularLocation>
</comment>
<keyword evidence="4 5" id="KW-0732">Signal</keyword>
<dbReference type="RefSeq" id="XP_017031403.1">
    <property type="nucleotide sequence ID" value="XM_017175914.3"/>
</dbReference>
<evidence type="ECO:0000256" key="5">
    <source>
        <dbReference type="SAM" id="SignalP"/>
    </source>
</evidence>
<protein>
    <submittedName>
        <fullName evidence="8">Tabinhibitin 6-like</fullName>
    </submittedName>
</protein>
<evidence type="ECO:0000313" key="7">
    <source>
        <dbReference type="Proteomes" id="UP001652661"/>
    </source>
</evidence>
<dbReference type="Proteomes" id="UP001652661">
    <property type="component" value="Chromosome 3R"/>
</dbReference>
<dbReference type="OrthoDB" id="43654at2759"/>
<keyword evidence="7" id="KW-1185">Reference proteome</keyword>
<feature type="signal peptide" evidence="5">
    <location>
        <begin position="1"/>
        <end position="17"/>
    </location>
</feature>
<evidence type="ECO:0000259" key="6">
    <source>
        <dbReference type="SMART" id="SM00198"/>
    </source>
</evidence>
<evidence type="ECO:0000256" key="3">
    <source>
        <dbReference type="ARBA" id="ARBA00022525"/>
    </source>
</evidence>
<feature type="domain" description="SCP" evidence="6">
    <location>
        <begin position="57"/>
        <end position="219"/>
    </location>
</feature>
<evidence type="ECO:0000313" key="8">
    <source>
        <dbReference type="RefSeq" id="XP_017031403.1"/>
    </source>
</evidence>
<organism evidence="7 8">
    <name type="scientific">Drosophila kikkawai</name>
    <name type="common">Fruit fly</name>
    <dbReference type="NCBI Taxonomy" id="30033"/>
    <lineage>
        <taxon>Eukaryota</taxon>
        <taxon>Metazoa</taxon>
        <taxon>Ecdysozoa</taxon>
        <taxon>Arthropoda</taxon>
        <taxon>Hexapoda</taxon>
        <taxon>Insecta</taxon>
        <taxon>Pterygota</taxon>
        <taxon>Neoptera</taxon>
        <taxon>Endopterygota</taxon>
        <taxon>Diptera</taxon>
        <taxon>Brachycera</taxon>
        <taxon>Muscomorpha</taxon>
        <taxon>Ephydroidea</taxon>
        <taxon>Drosophilidae</taxon>
        <taxon>Drosophila</taxon>
        <taxon>Sophophora</taxon>
    </lineage>
</organism>
<dbReference type="InterPro" id="IPR035940">
    <property type="entry name" value="CAP_sf"/>
</dbReference>